<keyword evidence="2" id="KW-0479">Metal-binding</keyword>
<dbReference type="GO" id="GO:0008270">
    <property type="term" value="F:zinc ion binding"/>
    <property type="evidence" value="ECO:0007669"/>
    <property type="project" value="InterPro"/>
</dbReference>
<evidence type="ECO:0000256" key="1">
    <source>
        <dbReference type="ARBA" id="ARBA00004123"/>
    </source>
</evidence>
<evidence type="ECO:0000256" key="4">
    <source>
        <dbReference type="ARBA" id="ARBA00023163"/>
    </source>
</evidence>
<dbReference type="GO" id="GO:0000981">
    <property type="term" value="F:DNA-binding transcription factor activity, RNA polymerase II-specific"/>
    <property type="evidence" value="ECO:0007669"/>
    <property type="project" value="InterPro"/>
</dbReference>
<dbReference type="InterPro" id="IPR036864">
    <property type="entry name" value="Zn2-C6_fun-type_DNA-bd_sf"/>
</dbReference>
<dbReference type="Proteomes" id="UP001303473">
    <property type="component" value="Unassembled WGS sequence"/>
</dbReference>
<evidence type="ECO:0000259" key="7">
    <source>
        <dbReference type="PROSITE" id="PS50048"/>
    </source>
</evidence>
<keyword evidence="9" id="KW-1185">Reference proteome</keyword>
<dbReference type="InterPro" id="IPR007219">
    <property type="entry name" value="XnlR_reg_dom"/>
</dbReference>
<dbReference type="PROSITE" id="PS50048">
    <property type="entry name" value="ZN2_CY6_FUNGAL_2"/>
    <property type="match status" value="2"/>
</dbReference>
<protein>
    <submittedName>
        <fullName evidence="8">Sterol uptake control protein 2</fullName>
    </submittedName>
</protein>
<dbReference type="GO" id="GO:0006351">
    <property type="term" value="P:DNA-templated transcription"/>
    <property type="evidence" value="ECO:0007669"/>
    <property type="project" value="InterPro"/>
</dbReference>
<evidence type="ECO:0000256" key="6">
    <source>
        <dbReference type="SAM" id="MobiDB-lite"/>
    </source>
</evidence>
<dbReference type="PANTHER" id="PTHR47338:SF7">
    <property type="entry name" value="ZN(II)2CYS6 TRANSCRIPTION FACTOR (EUROFUNG)"/>
    <property type="match status" value="1"/>
</dbReference>
<dbReference type="GO" id="GO:0003677">
    <property type="term" value="F:DNA binding"/>
    <property type="evidence" value="ECO:0007669"/>
    <property type="project" value="InterPro"/>
</dbReference>
<dbReference type="GO" id="GO:0005634">
    <property type="term" value="C:nucleus"/>
    <property type="evidence" value="ECO:0007669"/>
    <property type="project" value="UniProtKB-SubCell"/>
</dbReference>
<dbReference type="CDD" id="cd12148">
    <property type="entry name" value="fungal_TF_MHR"/>
    <property type="match status" value="1"/>
</dbReference>
<proteinExistence type="predicted"/>
<comment type="caution">
    <text evidence="8">The sequence shown here is derived from an EMBL/GenBank/DDBJ whole genome shotgun (WGS) entry which is preliminary data.</text>
</comment>
<dbReference type="SMART" id="SM00066">
    <property type="entry name" value="GAL4"/>
    <property type="match status" value="2"/>
</dbReference>
<comment type="subcellular location">
    <subcellularLocation>
        <location evidence="1">Nucleus</location>
    </subcellularLocation>
</comment>
<evidence type="ECO:0000313" key="8">
    <source>
        <dbReference type="EMBL" id="KAK3937445.1"/>
    </source>
</evidence>
<evidence type="ECO:0000256" key="3">
    <source>
        <dbReference type="ARBA" id="ARBA00023015"/>
    </source>
</evidence>
<feature type="compositionally biased region" description="Polar residues" evidence="6">
    <location>
        <begin position="144"/>
        <end position="154"/>
    </location>
</feature>
<dbReference type="SUPFAM" id="SSF57701">
    <property type="entry name" value="Zn2/Cys6 DNA-binding domain"/>
    <property type="match status" value="2"/>
</dbReference>
<organism evidence="8 9">
    <name type="scientific">Diplogelasinospora grovesii</name>
    <dbReference type="NCBI Taxonomy" id="303347"/>
    <lineage>
        <taxon>Eukaryota</taxon>
        <taxon>Fungi</taxon>
        <taxon>Dikarya</taxon>
        <taxon>Ascomycota</taxon>
        <taxon>Pezizomycotina</taxon>
        <taxon>Sordariomycetes</taxon>
        <taxon>Sordariomycetidae</taxon>
        <taxon>Sordariales</taxon>
        <taxon>Diplogelasinosporaceae</taxon>
        <taxon>Diplogelasinospora</taxon>
    </lineage>
</organism>
<dbReference type="EMBL" id="MU853854">
    <property type="protein sequence ID" value="KAK3937445.1"/>
    <property type="molecule type" value="Genomic_DNA"/>
</dbReference>
<gene>
    <name evidence="8" type="ORF">QBC46DRAFT_392678</name>
</gene>
<evidence type="ECO:0000256" key="2">
    <source>
        <dbReference type="ARBA" id="ARBA00022723"/>
    </source>
</evidence>
<evidence type="ECO:0000256" key="5">
    <source>
        <dbReference type="ARBA" id="ARBA00023242"/>
    </source>
</evidence>
<evidence type="ECO:0000313" key="9">
    <source>
        <dbReference type="Proteomes" id="UP001303473"/>
    </source>
</evidence>
<keyword evidence="3" id="KW-0805">Transcription regulation</keyword>
<keyword evidence="4" id="KW-0804">Transcription</keyword>
<dbReference type="InterPro" id="IPR001138">
    <property type="entry name" value="Zn2Cys6_DnaBD"/>
</dbReference>
<dbReference type="CDD" id="cd00067">
    <property type="entry name" value="GAL4"/>
    <property type="match status" value="2"/>
</dbReference>
<reference evidence="9" key="1">
    <citation type="journal article" date="2023" name="Mol. Phylogenet. Evol.">
        <title>Genome-scale phylogeny and comparative genomics of the fungal order Sordariales.</title>
        <authorList>
            <person name="Hensen N."/>
            <person name="Bonometti L."/>
            <person name="Westerberg I."/>
            <person name="Brannstrom I.O."/>
            <person name="Guillou S."/>
            <person name="Cros-Aarteil S."/>
            <person name="Calhoun S."/>
            <person name="Haridas S."/>
            <person name="Kuo A."/>
            <person name="Mondo S."/>
            <person name="Pangilinan J."/>
            <person name="Riley R."/>
            <person name="LaButti K."/>
            <person name="Andreopoulos B."/>
            <person name="Lipzen A."/>
            <person name="Chen C."/>
            <person name="Yan M."/>
            <person name="Daum C."/>
            <person name="Ng V."/>
            <person name="Clum A."/>
            <person name="Steindorff A."/>
            <person name="Ohm R.A."/>
            <person name="Martin F."/>
            <person name="Silar P."/>
            <person name="Natvig D.O."/>
            <person name="Lalanne C."/>
            <person name="Gautier V."/>
            <person name="Ament-Velasquez S.L."/>
            <person name="Kruys A."/>
            <person name="Hutchinson M.I."/>
            <person name="Powell A.J."/>
            <person name="Barry K."/>
            <person name="Miller A.N."/>
            <person name="Grigoriev I.V."/>
            <person name="Debuchy R."/>
            <person name="Gladieux P."/>
            <person name="Hiltunen Thoren M."/>
            <person name="Johannesson H."/>
        </authorList>
    </citation>
    <scope>NUCLEOTIDE SEQUENCE [LARGE SCALE GENOMIC DNA]</scope>
    <source>
        <strain evidence="9">CBS 340.73</strain>
    </source>
</reference>
<name>A0AAN6S1X2_9PEZI</name>
<dbReference type="Gene3D" id="4.10.240.10">
    <property type="entry name" value="Zn(2)-C6 fungal-type DNA-binding domain"/>
    <property type="match status" value="2"/>
</dbReference>
<dbReference type="Pfam" id="PF00172">
    <property type="entry name" value="Zn_clus"/>
    <property type="match status" value="2"/>
</dbReference>
<dbReference type="AlphaFoldDB" id="A0AAN6S1X2"/>
<sequence length="692" mass="75774">MSTSPRPQKRTAHTCITCRARKVRCDGRQGICTNCERLGFACSYDDFGSVEVVHHHTATVSVPRRRARQACLNCHAKKARCSGSMLRCDRCRNQGLQCVYRPGKRSMPLPSSTAVSNGSSEALNVMQNGNGVQLEQGAGAAEQPNLTNTASSSPAGGFYEQPDPEEPLALQAFDDFFRHIHHIAVFSFLHRASLMERFHAGLLDRPLLLALIGITSLLIEPGPGKTELGDRCIDEAVALCMAELETPSIVKLQALVICAEFRILSKRFSSAFMLHALASRFATALRLNHESPHLCSLAQESRRRLMWSLYMIDSGIAAGQSDLALWADAERQIHIQLPCNERNFEFDLPEPTEPLRPPAPGPGAAVLPLPDVIGFCGLQVRIHWLHARILECTTKVTAAPSREALAALPAQFAELAAELETFASRLPLSFRWSESNLRLRTYSPRLGIFFMTHVWWRRCHLDLYRLLLPGLREALPPDVLSQLEPEFVAQSRRQCYEHARAMADMFSQLLTLGNSVPVTGLDLPGCSFQCVRVMYHGLQTAGDELGFSAEGVRELATICLRVARESTGGSACASIQADIEKVIASGLLLAPETEDGLVPTANLVAPASLQAVTPTVGTSMAETVFYPPIPRVIMAPARSVTHSHMSAGTSGSNAFEETMNDPNFGLEIFGRDPWTAFPSEWFGMGQFLGGTS</sequence>
<dbReference type="PANTHER" id="PTHR47338">
    <property type="entry name" value="ZN(II)2CYS6 TRANSCRIPTION FACTOR (EUROFUNG)-RELATED"/>
    <property type="match status" value="1"/>
</dbReference>
<feature type="region of interest" description="Disordered" evidence="6">
    <location>
        <begin position="137"/>
        <end position="161"/>
    </location>
</feature>
<dbReference type="InterPro" id="IPR050815">
    <property type="entry name" value="TF_fung"/>
</dbReference>
<accession>A0AAN6S1X2</accession>
<dbReference type="SMART" id="SM00906">
    <property type="entry name" value="Fungal_trans"/>
    <property type="match status" value="1"/>
</dbReference>
<keyword evidence="5" id="KW-0539">Nucleus</keyword>
<feature type="domain" description="Zn(2)-C6 fungal-type" evidence="7">
    <location>
        <begin position="70"/>
        <end position="100"/>
    </location>
</feature>
<feature type="domain" description="Zn(2)-C6 fungal-type" evidence="7">
    <location>
        <begin position="14"/>
        <end position="44"/>
    </location>
</feature>
<dbReference type="PROSITE" id="PS00463">
    <property type="entry name" value="ZN2_CY6_FUNGAL_1"/>
    <property type="match status" value="2"/>
</dbReference>
<dbReference type="Pfam" id="PF04082">
    <property type="entry name" value="Fungal_trans"/>
    <property type="match status" value="1"/>
</dbReference>